<proteinExistence type="predicted"/>
<reference evidence="2" key="1">
    <citation type="submission" date="2019-08" db="EMBL/GenBank/DDBJ databases">
        <authorList>
            <person name="Kucharzyk K."/>
            <person name="Murdoch R.W."/>
            <person name="Higgins S."/>
            <person name="Loffler F."/>
        </authorList>
    </citation>
    <scope>NUCLEOTIDE SEQUENCE</scope>
</reference>
<sequence length="170" mass="18979">MENKNFELRYNLTGSDRKRLITAIAEILGCPAKYKGAPTFGYEVDYVTIDKNGTISFDDRADSEEIEKLIERLHEQGFEAEPRFEDLQMTEEEELGLGRQHRDPVGEDGMQASDVPDEGIGLVIEMPRSSFTDTSLEILKRLVESKKSLISKAGLFGSCSFVPSPHTGFG</sequence>
<comment type="caution">
    <text evidence="2">The sequence shown here is derived from an EMBL/GenBank/DDBJ whole genome shotgun (WGS) entry which is preliminary data.</text>
</comment>
<organism evidence="2">
    <name type="scientific">bioreactor metagenome</name>
    <dbReference type="NCBI Taxonomy" id="1076179"/>
    <lineage>
        <taxon>unclassified sequences</taxon>
        <taxon>metagenomes</taxon>
        <taxon>ecological metagenomes</taxon>
    </lineage>
</organism>
<feature type="region of interest" description="Disordered" evidence="1">
    <location>
        <begin position="92"/>
        <end position="113"/>
    </location>
</feature>
<dbReference type="EMBL" id="VSSQ01000026">
    <property type="protein sequence ID" value="MPL64760.1"/>
    <property type="molecule type" value="Genomic_DNA"/>
</dbReference>
<accession>A0A644TD06</accession>
<name>A0A644TD06_9ZZZZ</name>
<gene>
    <name evidence="2" type="ORF">SDC9_10421</name>
</gene>
<evidence type="ECO:0000313" key="2">
    <source>
        <dbReference type="EMBL" id="MPL64760.1"/>
    </source>
</evidence>
<protein>
    <submittedName>
        <fullName evidence="2">Uncharacterized protein</fullName>
    </submittedName>
</protein>
<dbReference type="AlphaFoldDB" id="A0A644TD06"/>
<evidence type="ECO:0000256" key="1">
    <source>
        <dbReference type="SAM" id="MobiDB-lite"/>
    </source>
</evidence>